<feature type="compositionally biased region" description="Pro residues" evidence="1">
    <location>
        <begin position="445"/>
        <end position="465"/>
    </location>
</feature>
<dbReference type="AlphaFoldDB" id="A0AB34IQY9"/>
<protein>
    <recommendedName>
        <fullName evidence="2">Cyclic nucleotide-binding domain-containing protein</fullName>
    </recommendedName>
</protein>
<dbReference type="SMART" id="SM00100">
    <property type="entry name" value="cNMP"/>
    <property type="match status" value="2"/>
</dbReference>
<dbReference type="SUPFAM" id="SSF51206">
    <property type="entry name" value="cAMP-binding domain-like"/>
    <property type="match status" value="2"/>
</dbReference>
<sequence>MRPSMLRSAGSQAHSLLALRAMSSKALLLSGASDITRRSQWSARLGSSHELSASDEEEAAVDDVLLDDFMSSVPYEAWGDEMVQRVVARLAGMHIFVEAQVDHAAIRAMLPAIRVQRVAPGDWIFHQGDKAEYFHIIVSGSVQIINERDDKIHVTLKEDSTFGELGFLTGKGRAKGTRAGGAGAQLLNIDYPTYTQYFMAHMQERVHRQASLLQKINVLQHLAWTTLIALAANVTPASYRPAKFIHTQAAATPAAHHEGHHLFMLVRGQAELVVCKSAASPLRLPPGGILLSSLSPGQIFGDVAAFAPWRPDSPGLSVRVRSTTEVEVLRLPVDEAHHALSNERMKTIARLAMERARWQQERLRTLLRGYEEAAALPRPASAPPRAAPPPPPPPRRRRRNPPPPADPCAVCAANAFAPLGAPHAAAPPPPLASICLRPPPHRRPSPPSRPSSPSPPSPPPPPPPALGAAADRAASPWAAGGAPPHAEALRPRSAAPRVRAAREGLRPSATAPQLRRDGGGRAAAERGGRAEARGEGGGEGRGRGRAALQFELSPMRPCKIVKGRRPPVGLGSEVFVRALLGSGSCGALCGPEETPSKPAYLAWGQQALAASPLRIAPCSSEKGAPSPTIAALCYHAQRESTQFTSPLYVIDTTATSYSFDSSTIECGPAVASMTR</sequence>
<evidence type="ECO:0000313" key="3">
    <source>
        <dbReference type="EMBL" id="KAL1504480.1"/>
    </source>
</evidence>
<dbReference type="Gene3D" id="2.60.120.10">
    <property type="entry name" value="Jelly Rolls"/>
    <property type="match status" value="2"/>
</dbReference>
<proteinExistence type="predicted"/>
<dbReference type="Pfam" id="PF00027">
    <property type="entry name" value="cNMP_binding"/>
    <property type="match status" value="1"/>
</dbReference>
<feature type="compositionally biased region" description="Low complexity" evidence="1">
    <location>
        <begin position="467"/>
        <end position="498"/>
    </location>
</feature>
<feature type="region of interest" description="Disordered" evidence="1">
    <location>
        <begin position="375"/>
        <end position="406"/>
    </location>
</feature>
<dbReference type="Proteomes" id="UP001515480">
    <property type="component" value="Unassembled WGS sequence"/>
</dbReference>
<evidence type="ECO:0000256" key="1">
    <source>
        <dbReference type="SAM" id="MobiDB-lite"/>
    </source>
</evidence>
<feature type="compositionally biased region" description="Basic and acidic residues" evidence="1">
    <location>
        <begin position="514"/>
        <end position="542"/>
    </location>
</feature>
<comment type="caution">
    <text evidence="3">The sequence shown here is derived from an EMBL/GenBank/DDBJ whole genome shotgun (WGS) entry which is preliminary data.</text>
</comment>
<feature type="compositionally biased region" description="Pro residues" evidence="1">
    <location>
        <begin position="380"/>
        <end position="393"/>
    </location>
</feature>
<feature type="domain" description="Cyclic nucleotide-binding" evidence="2">
    <location>
        <begin position="218"/>
        <end position="331"/>
    </location>
</feature>
<dbReference type="InterPro" id="IPR014710">
    <property type="entry name" value="RmlC-like_jellyroll"/>
</dbReference>
<organism evidence="3 4">
    <name type="scientific">Prymnesium parvum</name>
    <name type="common">Toxic golden alga</name>
    <dbReference type="NCBI Taxonomy" id="97485"/>
    <lineage>
        <taxon>Eukaryota</taxon>
        <taxon>Haptista</taxon>
        <taxon>Haptophyta</taxon>
        <taxon>Prymnesiophyceae</taxon>
        <taxon>Prymnesiales</taxon>
        <taxon>Prymnesiaceae</taxon>
        <taxon>Prymnesium</taxon>
    </lineage>
</organism>
<gene>
    <name evidence="3" type="ORF">AB1Y20_010885</name>
</gene>
<dbReference type="CDD" id="cd00038">
    <property type="entry name" value="CAP_ED"/>
    <property type="match status" value="1"/>
</dbReference>
<dbReference type="PANTHER" id="PTHR23011">
    <property type="entry name" value="CYCLIC NUCLEOTIDE-BINDING DOMAIN CONTAINING PROTEIN"/>
    <property type="match status" value="1"/>
</dbReference>
<name>A0AB34IQY9_PRYPA</name>
<evidence type="ECO:0000259" key="2">
    <source>
        <dbReference type="PROSITE" id="PS50042"/>
    </source>
</evidence>
<feature type="region of interest" description="Disordered" evidence="1">
    <location>
        <begin position="430"/>
        <end position="544"/>
    </location>
</feature>
<dbReference type="PANTHER" id="PTHR23011:SF28">
    <property type="entry name" value="CYCLIC NUCLEOTIDE-BINDING DOMAIN CONTAINING PROTEIN"/>
    <property type="match status" value="1"/>
</dbReference>
<keyword evidence="4" id="KW-1185">Reference proteome</keyword>
<dbReference type="InterPro" id="IPR018490">
    <property type="entry name" value="cNMP-bd_dom_sf"/>
</dbReference>
<evidence type="ECO:0000313" key="4">
    <source>
        <dbReference type="Proteomes" id="UP001515480"/>
    </source>
</evidence>
<dbReference type="InterPro" id="IPR000595">
    <property type="entry name" value="cNMP-bd_dom"/>
</dbReference>
<reference evidence="3 4" key="1">
    <citation type="journal article" date="2024" name="Science">
        <title>Giant polyketide synthase enzymes in the biosynthesis of giant marine polyether toxins.</title>
        <authorList>
            <person name="Fallon T.R."/>
            <person name="Shende V.V."/>
            <person name="Wierzbicki I.H."/>
            <person name="Pendleton A.L."/>
            <person name="Watervoot N.F."/>
            <person name="Auber R.P."/>
            <person name="Gonzalez D.J."/>
            <person name="Wisecaver J.H."/>
            <person name="Moore B.S."/>
        </authorList>
    </citation>
    <scope>NUCLEOTIDE SEQUENCE [LARGE SCALE GENOMIC DNA]</scope>
    <source>
        <strain evidence="3 4">12B1</strain>
    </source>
</reference>
<dbReference type="EMBL" id="JBGBPQ010000020">
    <property type="protein sequence ID" value="KAL1504480.1"/>
    <property type="molecule type" value="Genomic_DNA"/>
</dbReference>
<accession>A0AB34IQY9</accession>
<feature type="domain" description="Cyclic nucleotide-binding" evidence="2">
    <location>
        <begin position="97"/>
        <end position="215"/>
    </location>
</feature>
<dbReference type="PROSITE" id="PS50042">
    <property type="entry name" value="CNMP_BINDING_3"/>
    <property type="match status" value="2"/>
</dbReference>